<dbReference type="WBParaSite" id="SVE_1723600.1">
    <property type="protein sequence ID" value="SVE_1723600.1"/>
    <property type="gene ID" value="SVE_1723600"/>
</dbReference>
<evidence type="ECO:0000313" key="1">
    <source>
        <dbReference type="Proteomes" id="UP000035680"/>
    </source>
</evidence>
<evidence type="ECO:0000313" key="2">
    <source>
        <dbReference type="WBParaSite" id="SVE_1723600.1"/>
    </source>
</evidence>
<protein>
    <submittedName>
        <fullName evidence="2">Uncharacterized protein</fullName>
    </submittedName>
</protein>
<proteinExistence type="predicted"/>
<name>A0A0K0FXR0_STRVS</name>
<dbReference type="AlphaFoldDB" id="A0A0K0FXR0"/>
<organism evidence="1 2">
    <name type="scientific">Strongyloides venezuelensis</name>
    <name type="common">Threadworm</name>
    <dbReference type="NCBI Taxonomy" id="75913"/>
    <lineage>
        <taxon>Eukaryota</taxon>
        <taxon>Metazoa</taxon>
        <taxon>Ecdysozoa</taxon>
        <taxon>Nematoda</taxon>
        <taxon>Chromadorea</taxon>
        <taxon>Rhabditida</taxon>
        <taxon>Tylenchina</taxon>
        <taxon>Panagrolaimomorpha</taxon>
        <taxon>Strongyloidoidea</taxon>
        <taxon>Strongyloididae</taxon>
        <taxon>Strongyloides</taxon>
    </lineage>
</organism>
<reference evidence="2" key="2">
    <citation type="submission" date="2015-08" db="UniProtKB">
        <authorList>
            <consortium name="WormBaseParasite"/>
        </authorList>
    </citation>
    <scope>IDENTIFICATION</scope>
</reference>
<dbReference type="Proteomes" id="UP000035680">
    <property type="component" value="Unassembled WGS sequence"/>
</dbReference>
<keyword evidence="1" id="KW-1185">Reference proteome</keyword>
<reference evidence="1" key="1">
    <citation type="submission" date="2014-07" db="EMBL/GenBank/DDBJ databases">
        <authorList>
            <person name="Martin A.A"/>
            <person name="De Silva N."/>
        </authorList>
    </citation>
    <scope>NUCLEOTIDE SEQUENCE</scope>
</reference>
<sequence length="71" mass="8490">MVYQNYFKKILGFNLNNKKLFVNKVFKIIILVINEIQTKLLILKKIIKKEVHSSEKRIINIAFIARLLLKF</sequence>
<accession>A0A0K0FXR0</accession>